<comment type="caution">
    <text evidence="2">The sequence shown here is derived from an EMBL/GenBank/DDBJ whole genome shotgun (WGS) entry which is preliminary data.</text>
</comment>
<feature type="non-terminal residue" evidence="2">
    <location>
        <position position="1"/>
    </location>
</feature>
<dbReference type="EMBL" id="JAATIS010003638">
    <property type="protein sequence ID" value="KAG2464665.1"/>
    <property type="molecule type" value="Genomic_DNA"/>
</dbReference>
<evidence type="ECO:0000259" key="1">
    <source>
        <dbReference type="PROSITE" id="PS50024"/>
    </source>
</evidence>
<dbReference type="AlphaFoldDB" id="A0A8X7XC18"/>
<evidence type="ECO:0000313" key="2">
    <source>
        <dbReference type="EMBL" id="KAG2464665.1"/>
    </source>
</evidence>
<dbReference type="PANTHER" id="PTHR14672:SF1">
    <property type="entry name" value="MUCIN-16"/>
    <property type="match status" value="1"/>
</dbReference>
<dbReference type="PANTHER" id="PTHR14672">
    <property type="entry name" value="MUCIN-16"/>
    <property type="match status" value="1"/>
</dbReference>
<dbReference type="Pfam" id="PF01390">
    <property type="entry name" value="SEA"/>
    <property type="match status" value="4"/>
</dbReference>
<dbReference type="InterPro" id="IPR000082">
    <property type="entry name" value="SEA_dom"/>
</dbReference>
<feature type="domain" description="SEA" evidence="1">
    <location>
        <begin position="95"/>
        <end position="215"/>
    </location>
</feature>
<name>A0A8X7XC18_POLSE</name>
<feature type="domain" description="SEA" evidence="1">
    <location>
        <begin position="223"/>
        <end position="339"/>
    </location>
</feature>
<dbReference type="Gene3D" id="3.30.70.960">
    <property type="entry name" value="SEA domain"/>
    <property type="match status" value="4"/>
</dbReference>
<dbReference type="InterPro" id="IPR036364">
    <property type="entry name" value="SEA_dom_sf"/>
</dbReference>
<dbReference type="PROSITE" id="PS50024">
    <property type="entry name" value="SEA"/>
    <property type="match status" value="2"/>
</dbReference>
<dbReference type="Proteomes" id="UP000886611">
    <property type="component" value="Unassembled WGS sequence"/>
</dbReference>
<dbReference type="SUPFAM" id="SSF82671">
    <property type="entry name" value="SEA domain"/>
    <property type="match status" value="4"/>
</dbReference>
<organism evidence="2 3">
    <name type="scientific">Polypterus senegalus</name>
    <name type="common">Senegal bichir</name>
    <dbReference type="NCBI Taxonomy" id="55291"/>
    <lineage>
        <taxon>Eukaryota</taxon>
        <taxon>Metazoa</taxon>
        <taxon>Chordata</taxon>
        <taxon>Craniata</taxon>
        <taxon>Vertebrata</taxon>
        <taxon>Euteleostomi</taxon>
        <taxon>Actinopterygii</taxon>
        <taxon>Polypteriformes</taxon>
        <taxon>Polypteridae</taxon>
        <taxon>Polypterus</taxon>
    </lineage>
</organism>
<accession>A0A8X7XC18</accession>
<gene>
    <name evidence="2" type="primary">Muc16_1</name>
    <name evidence="2" type="ORF">GTO96_0003312</name>
</gene>
<reference evidence="2 3" key="1">
    <citation type="journal article" date="2021" name="Cell">
        <title>Tracing the genetic footprints of vertebrate landing in non-teleost ray-finned fishes.</title>
        <authorList>
            <person name="Bi X."/>
            <person name="Wang K."/>
            <person name="Yang L."/>
            <person name="Pan H."/>
            <person name="Jiang H."/>
            <person name="Wei Q."/>
            <person name="Fang M."/>
            <person name="Yu H."/>
            <person name="Zhu C."/>
            <person name="Cai Y."/>
            <person name="He Y."/>
            <person name="Gan X."/>
            <person name="Zeng H."/>
            <person name="Yu D."/>
            <person name="Zhu Y."/>
            <person name="Jiang H."/>
            <person name="Qiu Q."/>
            <person name="Yang H."/>
            <person name="Zhang Y.E."/>
            <person name="Wang W."/>
            <person name="Zhu M."/>
            <person name="He S."/>
            <person name="Zhang G."/>
        </authorList>
    </citation>
    <scope>NUCLEOTIDE SEQUENCE [LARGE SCALE GENOMIC DNA]</scope>
    <source>
        <strain evidence="2">Bchr_013</strain>
    </source>
</reference>
<feature type="non-terminal residue" evidence="2">
    <location>
        <position position="595"/>
    </location>
</feature>
<dbReference type="InterPro" id="IPR028850">
    <property type="entry name" value="MUC16"/>
</dbReference>
<proteinExistence type="predicted"/>
<sequence>MPWGPEPQHFRHTRKCWGEEEGHPESFRENSRHFRHTAACPVGNAGKHLELIRDHIKGAVSLHSRLELGGRRTKQRASGGGPKKGKLLFGQDFGDLGVYLLNFKINFTLTNLPFSQNLSSANSKASQNVTSLISQMLQNTSMGSVFSSCIPISFSPSQVIGTAVSLSCRFKNDTSVPPFNKVDIYRQLNQKTNNGTLLGPYSIAKDSLYVNGYHEITPQPDIPLLYFTINFTLPNLPFSQNLSSGNSSASRNVTSLISQMLQNTTMGSEFSSCVPISFSPSQVTGTAVSLSCRFKNDTSVPPFNKVDIYRQLNQKTNNGTVLGPYSIAKDSLYVSGYREIIPQPVIRYTHVNTTTALPVTAAFPSTSTYGTTPVISLPGDKSFSLNFTIINRNFTSDLSNPNSDQYKEMVADIIIKFKPINQILRSDSDKENIYKVFKNMTNELQDLGPFKLDKNSLFVNGYTQVYTTTAFPSTSTYGTTPVISLSGDKIFSLNFTIININFTSDLNNPNSDLYKQMVANITNKLFGTVAFICARASSREPLVYMHRRFPAVLVPSRAMSMAVFNVTLVLALKTFSRSFAEFVPNTTLTISSSSA</sequence>
<protein>
    <submittedName>
        <fullName evidence="2">MUC16 protein</fullName>
    </submittedName>
</protein>
<keyword evidence="3" id="KW-1185">Reference proteome</keyword>
<evidence type="ECO:0000313" key="3">
    <source>
        <dbReference type="Proteomes" id="UP000886611"/>
    </source>
</evidence>